<reference evidence="9" key="1">
    <citation type="submission" date="2021-01" db="EMBL/GenBank/DDBJ databases">
        <authorList>
            <person name="Corre E."/>
            <person name="Pelletier E."/>
            <person name="Niang G."/>
            <person name="Scheremetjew M."/>
            <person name="Finn R."/>
            <person name="Kale V."/>
            <person name="Holt S."/>
            <person name="Cochrane G."/>
            <person name="Meng A."/>
            <person name="Brown T."/>
            <person name="Cohen L."/>
        </authorList>
    </citation>
    <scope>NUCLEOTIDE SEQUENCE</scope>
    <source>
        <strain evidence="9">CCAP 1951/1</strain>
    </source>
</reference>
<sequence>MKNEKRSRFEPAGAIGRRMGPSARAEGRGPTAATGVRQAFPEPIYAPPATPSCPVEIDDTFPARPYRSRRGELKSAIHWGQRKLLLSELQLLNEALTKCGAGTKFTIVYAGSAPGTHLRFLDELFPGHSWHLIDPIAFDTAALGSLCNFTLRNEYFTCGTASEFVARRMADAGAPALSRVFSYCTDLDATARQRPMKDSANLIEGVEATGETATPQSEIPAGLGLLSRVVAARSPMLFICDIRSGSVSQLEDENDGGDAAASPTFRGVEFERHVEADMHAQMLWVEYLQPTFALLKFRLPYMEVYHPITKELVYTHPHATTKYLRGRVLLPIWTRPTSTECRLLVEEGAPRVEYDNRRYEEQCFFFNSVMRERYHFPHSVDAPTETYLDHRFDGSAEVQLLEQYLRLRDGDAAVTPDAVLRLSRRITDSLGKSFEVAANRLSKVLLRKAADRGHTAATEGLVNRAEEYRCLPCWWTNRRGDDV</sequence>
<evidence type="ECO:0000313" key="9">
    <source>
        <dbReference type="EMBL" id="CAD9111006.1"/>
    </source>
</evidence>
<keyword evidence="5" id="KW-0648">Protein biosynthesis</keyword>
<dbReference type="InterPro" id="IPR029063">
    <property type="entry name" value="SAM-dependent_MTases_sf"/>
</dbReference>
<evidence type="ECO:0000256" key="2">
    <source>
        <dbReference type="ARBA" id="ARBA00011923"/>
    </source>
</evidence>
<comment type="subcellular location">
    <subcellularLocation>
        <location evidence="1">Virion</location>
    </subcellularLocation>
</comment>
<dbReference type="GO" id="GO:0003746">
    <property type="term" value="F:translation elongation factor activity"/>
    <property type="evidence" value="ECO:0007669"/>
    <property type="project" value="UniProtKB-KW"/>
</dbReference>
<evidence type="ECO:0000256" key="6">
    <source>
        <dbReference type="ARBA" id="ARBA00034661"/>
    </source>
</evidence>
<evidence type="ECO:0000256" key="5">
    <source>
        <dbReference type="ARBA" id="ARBA00022917"/>
    </source>
</evidence>
<name>A0A7S1LSQ6_NEODS</name>
<dbReference type="InterPro" id="IPR025804">
    <property type="entry name" value="Pox/kineto_cap_MeTfrase"/>
</dbReference>
<organism evidence="9">
    <name type="scientific">Neobodo designis</name>
    <name type="common">Flagellated protozoan</name>
    <name type="synonym">Bodo designis</name>
    <dbReference type="NCBI Taxonomy" id="312471"/>
    <lineage>
        <taxon>Eukaryota</taxon>
        <taxon>Discoba</taxon>
        <taxon>Euglenozoa</taxon>
        <taxon>Kinetoplastea</taxon>
        <taxon>Metakinetoplastina</taxon>
        <taxon>Neobodonida</taxon>
        <taxon>Neobodo</taxon>
    </lineage>
</organism>
<dbReference type="EMBL" id="HBGF01018476">
    <property type="protein sequence ID" value="CAD9111006.1"/>
    <property type="molecule type" value="Transcribed_RNA"/>
</dbReference>
<comment type="subunit">
    <text evidence="7">Interacts with poly(A) polymerase catalytic subunit OPG063. Interacts with OPG109 and OPG123; these interactions might help linking transcription to capping and polyadenylation.</text>
</comment>
<dbReference type="CDD" id="cd20760">
    <property type="entry name" value="capping_2-OMTase_Mimiviridae"/>
    <property type="match status" value="1"/>
</dbReference>
<gene>
    <name evidence="9" type="ORF">NDES1114_LOCUS12190</name>
</gene>
<dbReference type="PROSITE" id="PS51612">
    <property type="entry name" value="SAM_MT_2O_PK"/>
    <property type="match status" value="1"/>
</dbReference>
<dbReference type="EC" id="2.1.1.57" evidence="2"/>
<dbReference type="GO" id="GO:0004483">
    <property type="term" value="F:methyltransferase cap1 activity"/>
    <property type="evidence" value="ECO:0007669"/>
    <property type="project" value="UniProtKB-EC"/>
</dbReference>
<dbReference type="InterPro" id="IPR000176">
    <property type="entry name" value="mRNA_MeTrfase-like"/>
</dbReference>
<dbReference type="Gene3D" id="3.40.50.150">
    <property type="entry name" value="Vaccinia Virus protein VP39"/>
    <property type="match status" value="2"/>
</dbReference>
<keyword evidence="4" id="KW-0251">Elongation factor</keyword>
<dbReference type="SUPFAM" id="SSF53335">
    <property type="entry name" value="S-adenosyl-L-methionine-dependent methyltransferases"/>
    <property type="match status" value="1"/>
</dbReference>
<accession>A0A7S1LSQ6</accession>
<dbReference type="Pfam" id="PF01358">
    <property type="entry name" value="PARP_regulatory"/>
    <property type="match status" value="1"/>
</dbReference>
<evidence type="ECO:0000256" key="7">
    <source>
        <dbReference type="ARBA" id="ARBA00046511"/>
    </source>
</evidence>
<evidence type="ECO:0000256" key="8">
    <source>
        <dbReference type="SAM" id="MobiDB-lite"/>
    </source>
</evidence>
<evidence type="ECO:0000256" key="4">
    <source>
        <dbReference type="ARBA" id="ARBA00022768"/>
    </source>
</evidence>
<evidence type="ECO:0000256" key="1">
    <source>
        <dbReference type="ARBA" id="ARBA00004328"/>
    </source>
</evidence>
<protein>
    <recommendedName>
        <fullName evidence="3">Cap-specific mRNA (nucleoside-2'-O-)-methyltransferase</fullName>
        <ecNumber evidence="2">2.1.1.57</ecNumber>
    </recommendedName>
</protein>
<comment type="function">
    <text evidence="6">Displays methyltransferase, positive regulation of the poly(A) polymerase and transcription elongation activities. Involved in the modification of both mRNA ends and in intermediate and late gene positive transcription elongation. At the mRNAs 5' end, methylates the ribose 2' OH group of the first transcribed nucleotide, thereby producing a 2'-O-methylpurine cap. At the 3' end, functions as a processivity factor which stimulates the activity of the viral poly(A) polymerase OPG063 that creates mRNA's poly(A) tail. In the presence of OPG102, OPG063 does not dissociate from the RNA allowing tail elongation to around 250 adenylates.</text>
</comment>
<dbReference type="AlphaFoldDB" id="A0A7S1LSQ6"/>
<evidence type="ECO:0000256" key="3">
    <source>
        <dbReference type="ARBA" id="ARBA00015701"/>
    </source>
</evidence>
<dbReference type="GO" id="GO:0006370">
    <property type="term" value="P:7-methylguanosine mRNA capping"/>
    <property type="evidence" value="ECO:0007669"/>
    <property type="project" value="InterPro"/>
</dbReference>
<proteinExistence type="predicted"/>
<feature type="region of interest" description="Disordered" evidence="8">
    <location>
        <begin position="1"/>
        <end position="39"/>
    </location>
</feature>